<dbReference type="GO" id="GO:0003677">
    <property type="term" value="F:DNA binding"/>
    <property type="evidence" value="ECO:0007669"/>
    <property type="project" value="InterPro"/>
</dbReference>
<dbReference type="Pfam" id="PF03372">
    <property type="entry name" value="Exo_endo_phos"/>
    <property type="match status" value="1"/>
</dbReference>
<keyword evidence="3" id="KW-0812">Transmembrane</keyword>
<dbReference type="Gene3D" id="3.60.10.10">
    <property type="entry name" value="Endonuclease/exonuclease/phosphatase"/>
    <property type="match status" value="1"/>
</dbReference>
<organism evidence="5 6">
    <name type="scientific">Symbiodinium natans</name>
    <dbReference type="NCBI Taxonomy" id="878477"/>
    <lineage>
        <taxon>Eukaryota</taxon>
        <taxon>Sar</taxon>
        <taxon>Alveolata</taxon>
        <taxon>Dinophyceae</taxon>
        <taxon>Suessiales</taxon>
        <taxon>Symbiodiniaceae</taxon>
        <taxon>Symbiodinium</taxon>
    </lineage>
</organism>
<sequence length="2107" mass="240451">MGIVYRCQQMGVAATAVPQHGDGTTHGWTAKRAYRRARHRAGISGGTWYKGRWHTAQSLGAIATTPMTPKTRTSPTRSPQSLSNRLRICSHNVGMLSTDAHDELMSWLQMKQHQYDVICIQETGWSLEHIYVNGPWYVVSSGHSTDRNSGVMVLIARRLLPSDRIRYAAIIPGRILHVKLEFSNHHVDVLNVYQHPWNTAATASRVLHQRDQIWTKLNHAIGQMAMRNTLLICGDFNTPLSMSPGRAGSGILQKPSPPPDTSTFDAILETHNLVALNTWGDPEKSRTFYSDIAESQIDFVITRRRAADPRSRTLWPDPKIKLFEWRGGGRHLCLQGSIPCKVYQPAPPAKHSYARQDLLHAAQHKLPAFQSFEHAVTKSLSTMQNPSPEALNDMLLVRCKEFFPVEQDDRRKPWQMTESKVTVAQMWRERRAARKQATWYQMTDHMQYLFRAWRHQCRFQQLHSKFRKDGRRRRRDLYLDQIQLAEEAATKGDQKGLYAVIRRLAPKQERRRVQLRGDDHNVLTNEQELSSLSTFCQELFLSKAADAAPAHLAPAAVWKYLSHLLAGPLLQAYRRNLEQGLIPTLWTGAWIVWLPKPSKPPCTPGNLRPIALQDCGGKCIAKALQIRAAPWVQSVIHYQPQYAYSPGRLLEAAILRAVHHCRSVKQLLLDQDGGLRARRQGKKRGNCTGGATLALDMSQAFDRVDRTKLSEALCRTGMPAELINTIIQWHNTIQYHLQVADLTETVHCGRGLRQGCTLSPTLWVAITSHVMSMIGQHVPEEWVRDQLTLFADDVLGQWTFHSERDLTFMLQCMDAIFNVLEAFGMKVNVQKSSLLIQVKGRVAAEWLKARTRTVKGVKTFVTATPQGRILSIPIVQQTKYLGIMLSYHNPAKHTVAYRLRQAEAQRRRLQKVLQGKHVLSIKQRVQLWKACIWTSLQHGLNAVGVGWEELRLIRSCCARQLRAISSSPVHITHESTEARFKRLGFEEPHLLLQKRMHTLSTTLTNSTDPMMNMTALINTVQQNQLQLEQAIRHWQNFKIRQTPDATPDQGTLLLPGEGGMWLQPVATSKGVLPAQFMRPQCLLFFVDMRMLKKHHVESHGIPLEPLLRNFDRFLHSKDDMPTCRHCEHEFQTWQALQGHILDNHCSTFWLKCQDPQREIEDTSSPGHPTFEQTQAGDWNRTNRADPVAYHEDLRTFLGTHGWPAIVQLRSICMHLRSHCAICDQWTHPWKLKLHYRGSHSTIWQDYGIMVDQDCSLVRRQAVTPCRFCGAQVRNAVSHTSKCPTIWQVCLLMRLWHDEQTMRPLDAQQHRRHVLRLARERQRRQSKARKMQLLAAKEPLLNPPVSSDFFPHTPELESALVLSANWMHVLEDVSWCEQARHQCVQCKVPTADVREFMQHCAFAHEGMESTPMDELKTMYGEMLPSLSSTACTPETTPSRSTGKRSASPTHQQSHKGQGRKSTKGRGRGRGAPHPKTSLFRETSSLMDDTYHLEKDMVKELVRLSLRHEQQLMRLGQDTVLLFTFQNRPGEKENILPALFKISQAWKQKMESETKPTMSLRVTVVQCLCAELLDRVKKVTTTEAFKAVVVRQQWLTPEGHWNFLRWNAETEQLDKIEGQGITQEELEKLIETIQQSCMLPGALYRFQATRRLAAELAGHQLTFVAEVGLRQPGAQTLYQSLARIQGVAALQLVGLRVHHPRLQMSPLADTLSRYLKWRLFGYAYTCRDMLSRPEGITHAGRDTKCGHYRAFLSDAPLSTNTWFTDDGQPAKRFYFSPAITIGRMLLACAFLYIVSMVMPEAMIRAAVTVSLMWGWPLFAATLLLGFHGLLRPGEFLYLTREELILPRDLLTSTQLAFVRITDGKTRRFMRRQHARISDHKTVMFLDALFGHLPPGASLFNCSREVHRTRWNAVFSHLHVATSEADKGVIPKTLRGSGATWLYQRTEDVEKIQWRGRWQQRKTLEYYLQDVAGQLLLAKLTQSQRLQRRQLRNMIGMELQCLKMGLRAYLLLLSTFVQSAKFGDHAKQLACALGILVSSPAHSGYLLAAERNPPGMELQCLKMGLRAYLLLLSTFVQSAKFGDHAKQLACALGILGALLWHFGEKLMTLH</sequence>
<protein>
    <recommendedName>
        <fullName evidence="4">Reverse transcriptase domain-containing protein</fullName>
    </recommendedName>
</protein>
<dbReference type="InterPro" id="IPR000477">
    <property type="entry name" value="RT_dom"/>
</dbReference>
<dbReference type="EMBL" id="CAJNDS010002530">
    <property type="protein sequence ID" value="CAE7514239.1"/>
    <property type="molecule type" value="Genomic_DNA"/>
</dbReference>
<evidence type="ECO:0000256" key="1">
    <source>
        <dbReference type="ARBA" id="ARBA00023172"/>
    </source>
</evidence>
<evidence type="ECO:0000256" key="3">
    <source>
        <dbReference type="SAM" id="Phobius"/>
    </source>
</evidence>
<feature type="domain" description="Reverse transcriptase" evidence="4">
    <location>
        <begin position="575"/>
        <end position="885"/>
    </location>
</feature>
<accession>A0A812TAP6</accession>
<comment type="caution">
    <text evidence="5">The sequence shown here is derived from an EMBL/GenBank/DDBJ whole genome shotgun (WGS) entry which is preliminary data.</text>
</comment>
<keyword evidence="1" id="KW-0233">DNA recombination</keyword>
<feature type="compositionally biased region" description="Basic residues" evidence="2">
    <location>
        <begin position="1451"/>
        <end position="1471"/>
    </location>
</feature>
<dbReference type="Proteomes" id="UP000604046">
    <property type="component" value="Unassembled WGS sequence"/>
</dbReference>
<dbReference type="InterPro" id="IPR013762">
    <property type="entry name" value="Integrase-like_cat_sf"/>
</dbReference>
<dbReference type="Gene3D" id="1.10.443.10">
    <property type="entry name" value="Intergrase catalytic core"/>
    <property type="match status" value="1"/>
</dbReference>
<dbReference type="OrthoDB" id="421164at2759"/>
<dbReference type="SUPFAM" id="SSF56349">
    <property type="entry name" value="DNA breaking-rejoining enzymes"/>
    <property type="match status" value="1"/>
</dbReference>
<dbReference type="InterPro" id="IPR005135">
    <property type="entry name" value="Endo/exonuclease/phosphatase"/>
</dbReference>
<keyword evidence="3" id="KW-1133">Transmembrane helix</keyword>
<feature type="compositionally biased region" description="Polar residues" evidence="2">
    <location>
        <begin position="1425"/>
        <end position="1450"/>
    </location>
</feature>
<dbReference type="InterPro" id="IPR013087">
    <property type="entry name" value="Znf_C2H2_type"/>
</dbReference>
<dbReference type="InterPro" id="IPR043502">
    <property type="entry name" value="DNA/RNA_pol_sf"/>
</dbReference>
<dbReference type="SMART" id="SM00355">
    <property type="entry name" value="ZnF_C2H2"/>
    <property type="match status" value="4"/>
</dbReference>
<feature type="transmembrane region" description="Helical" evidence="3">
    <location>
        <begin position="1799"/>
        <end position="1822"/>
    </location>
</feature>
<evidence type="ECO:0000256" key="2">
    <source>
        <dbReference type="SAM" id="MobiDB-lite"/>
    </source>
</evidence>
<keyword evidence="6" id="KW-1185">Reference proteome</keyword>
<dbReference type="Pfam" id="PF00078">
    <property type="entry name" value="RVT_1"/>
    <property type="match status" value="1"/>
</dbReference>
<gene>
    <name evidence="5" type="ORF">SNAT2548_LOCUS28786</name>
</gene>
<dbReference type="InterPro" id="IPR036691">
    <property type="entry name" value="Endo/exonu/phosph_ase_sf"/>
</dbReference>
<name>A0A812TAP6_9DINO</name>
<dbReference type="SUPFAM" id="SSF56219">
    <property type="entry name" value="DNase I-like"/>
    <property type="match status" value="1"/>
</dbReference>
<keyword evidence="3" id="KW-0472">Membrane</keyword>
<dbReference type="CDD" id="cd01650">
    <property type="entry name" value="RT_nLTR_like"/>
    <property type="match status" value="1"/>
</dbReference>
<dbReference type="SUPFAM" id="SSF56672">
    <property type="entry name" value="DNA/RNA polymerases"/>
    <property type="match status" value="1"/>
</dbReference>
<dbReference type="GO" id="GO:0015074">
    <property type="term" value="P:DNA integration"/>
    <property type="evidence" value="ECO:0007669"/>
    <property type="project" value="InterPro"/>
</dbReference>
<evidence type="ECO:0000259" key="4">
    <source>
        <dbReference type="PROSITE" id="PS50878"/>
    </source>
</evidence>
<dbReference type="PANTHER" id="PTHR19446">
    <property type="entry name" value="REVERSE TRANSCRIPTASES"/>
    <property type="match status" value="1"/>
</dbReference>
<proteinExistence type="predicted"/>
<feature type="region of interest" description="Disordered" evidence="2">
    <location>
        <begin position="1425"/>
        <end position="1481"/>
    </location>
</feature>
<dbReference type="InterPro" id="IPR011010">
    <property type="entry name" value="DNA_brk_join_enz"/>
</dbReference>
<evidence type="ECO:0000313" key="5">
    <source>
        <dbReference type="EMBL" id="CAE7514239.1"/>
    </source>
</evidence>
<dbReference type="PROSITE" id="PS50878">
    <property type="entry name" value="RT_POL"/>
    <property type="match status" value="1"/>
</dbReference>
<reference evidence="5" key="1">
    <citation type="submission" date="2021-02" db="EMBL/GenBank/DDBJ databases">
        <authorList>
            <person name="Dougan E. K."/>
            <person name="Rhodes N."/>
            <person name="Thang M."/>
            <person name="Chan C."/>
        </authorList>
    </citation>
    <scope>NUCLEOTIDE SEQUENCE</scope>
</reference>
<feature type="transmembrane region" description="Helical" evidence="3">
    <location>
        <begin position="1771"/>
        <end position="1792"/>
    </location>
</feature>
<dbReference type="CDD" id="cd09076">
    <property type="entry name" value="L1-EN"/>
    <property type="match status" value="1"/>
</dbReference>
<evidence type="ECO:0000313" key="6">
    <source>
        <dbReference type="Proteomes" id="UP000604046"/>
    </source>
</evidence>
<dbReference type="GO" id="GO:0003824">
    <property type="term" value="F:catalytic activity"/>
    <property type="evidence" value="ECO:0007669"/>
    <property type="project" value="InterPro"/>
</dbReference>
<dbReference type="GO" id="GO:0006310">
    <property type="term" value="P:DNA recombination"/>
    <property type="evidence" value="ECO:0007669"/>
    <property type="project" value="UniProtKB-KW"/>
</dbReference>